<dbReference type="InterPro" id="IPR021820">
    <property type="entry name" value="S-locus_recpt_kinase_C"/>
</dbReference>
<keyword evidence="5 18" id="KW-0732">Signal</keyword>
<evidence type="ECO:0000259" key="20">
    <source>
        <dbReference type="PROSITE" id="PS50927"/>
    </source>
</evidence>
<evidence type="ECO:0000256" key="8">
    <source>
        <dbReference type="ARBA" id="ARBA00022840"/>
    </source>
</evidence>
<dbReference type="PANTHER" id="PTHR32444">
    <property type="entry name" value="BULB-TYPE LECTIN DOMAIN-CONTAINING PROTEIN"/>
    <property type="match status" value="1"/>
</dbReference>
<evidence type="ECO:0000256" key="1">
    <source>
        <dbReference type="ARBA" id="ARBA00004479"/>
    </source>
</evidence>
<dbReference type="FunFam" id="1.10.510.10:FF:000060">
    <property type="entry name" value="G-type lectin S-receptor-like serine/threonine-protein kinase"/>
    <property type="match status" value="1"/>
</dbReference>
<dbReference type="InterPro" id="IPR011009">
    <property type="entry name" value="Kinase-like_dom_sf"/>
</dbReference>
<dbReference type="SMART" id="SM00473">
    <property type="entry name" value="PAN_AP"/>
    <property type="match status" value="1"/>
</dbReference>
<dbReference type="InterPro" id="IPR003609">
    <property type="entry name" value="Pan_app"/>
</dbReference>
<feature type="transmembrane region" description="Helical" evidence="17">
    <location>
        <begin position="445"/>
        <end position="467"/>
    </location>
</feature>
<dbReference type="PROSITE" id="PS50948">
    <property type="entry name" value="PAN"/>
    <property type="match status" value="1"/>
</dbReference>
<dbReference type="Gene3D" id="1.10.510.10">
    <property type="entry name" value="Transferase(Phosphotransferase) domain 1"/>
    <property type="match status" value="1"/>
</dbReference>
<evidence type="ECO:0000259" key="19">
    <source>
        <dbReference type="PROSITE" id="PS50011"/>
    </source>
</evidence>
<comment type="similarity">
    <text evidence="15">Belongs to the protein kinase superfamily. Ser/Thr protein kinase family.</text>
</comment>
<evidence type="ECO:0000259" key="21">
    <source>
        <dbReference type="PROSITE" id="PS50948"/>
    </source>
</evidence>
<dbReference type="Pfam" id="PF01453">
    <property type="entry name" value="B_lectin"/>
    <property type="match status" value="1"/>
</dbReference>
<dbReference type="InterPro" id="IPR017441">
    <property type="entry name" value="Protein_kinase_ATP_BS"/>
</dbReference>
<dbReference type="InterPro" id="IPR000719">
    <property type="entry name" value="Prot_kinase_dom"/>
</dbReference>
<keyword evidence="8 15" id="KW-0067">ATP-binding</keyword>
<feature type="binding site" evidence="16">
    <location>
        <position position="529"/>
    </location>
    <ligand>
        <name>ATP</name>
        <dbReference type="ChEBI" id="CHEBI:30616"/>
    </ligand>
</feature>
<evidence type="ECO:0000256" key="15">
    <source>
        <dbReference type="PIRNR" id="PIRNR000641"/>
    </source>
</evidence>
<keyword evidence="3 15" id="KW-0808">Transferase</keyword>
<keyword evidence="23" id="KW-1185">Reference proteome</keyword>
<dbReference type="FunFam" id="2.90.10.10:FF:000004">
    <property type="entry name" value="G-type lectin S-receptor-like serine/threonine-protein kinase"/>
    <property type="match status" value="1"/>
</dbReference>
<dbReference type="SMART" id="SM00220">
    <property type="entry name" value="S_TKc"/>
    <property type="match status" value="1"/>
</dbReference>
<dbReference type="AlphaFoldDB" id="A0A2K1YJC0"/>
<keyword evidence="10 17" id="KW-0472">Membrane</keyword>
<proteinExistence type="inferred from homology"/>
<dbReference type="CDD" id="cd01098">
    <property type="entry name" value="PAN_AP_plant"/>
    <property type="match status" value="1"/>
</dbReference>
<name>A0A2K1YJC0_POPTR</name>
<reference evidence="22 23" key="1">
    <citation type="journal article" date="2006" name="Science">
        <title>The genome of black cottonwood, Populus trichocarpa (Torr. &amp; Gray).</title>
        <authorList>
            <person name="Tuskan G.A."/>
            <person name="Difazio S."/>
            <person name="Jansson S."/>
            <person name="Bohlmann J."/>
            <person name="Grigoriev I."/>
            <person name="Hellsten U."/>
            <person name="Putnam N."/>
            <person name="Ralph S."/>
            <person name="Rombauts S."/>
            <person name="Salamov A."/>
            <person name="Schein J."/>
            <person name="Sterck L."/>
            <person name="Aerts A."/>
            <person name="Bhalerao R.R."/>
            <person name="Bhalerao R.P."/>
            <person name="Blaudez D."/>
            <person name="Boerjan W."/>
            <person name="Brun A."/>
            <person name="Brunner A."/>
            <person name="Busov V."/>
            <person name="Campbell M."/>
            <person name="Carlson J."/>
            <person name="Chalot M."/>
            <person name="Chapman J."/>
            <person name="Chen G.L."/>
            <person name="Cooper D."/>
            <person name="Coutinho P.M."/>
            <person name="Couturier J."/>
            <person name="Covert S."/>
            <person name="Cronk Q."/>
            <person name="Cunningham R."/>
            <person name="Davis J."/>
            <person name="Degroeve S."/>
            <person name="Dejardin A."/>
            <person name="Depamphilis C."/>
            <person name="Detter J."/>
            <person name="Dirks B."/>
            <person name="Dubchak I."/>
            <person name="Duplessis S."/>
            <person name="Ehlting J."/>
            <person name="Ellis B."/>
            <person name="Gendler K."/>
            <person name="Goodstein D."/>
            <person name="Gribskov M."/>
            <person name="Grimwood J."/>
            <person name="Groover A."/>
            <person name="Gunter L."/>
            <person name="Hamberger B."/>
            <person name="Heinze B."/>
            <person name="Helariutta Y."/>
            <person name="Henrissat B."/>
            <person name="Holligan D."/>
            <person name="Holt R."/>
            <person name="Huang W."/>
            <person name="Islam-Faridi N."/>
            <person name="Jones S."/>
            <person name="Jones-Rhoades M."/>
            <person name="Jorgensen R."/>
            <person name="Joshi C."/>
            <person name="Kangasjarvi J."/>
            <person name="Karlsson J."/>
            <person name="Kelleher C."/>
            <person name="Kirkpatrick R."/>
            <person name="Kirst M."/>
            <person name="Kohler A."/>
            <person name="Kalluri U."/>
            <person name="Larimer F."/>
            <person name="Leebens-Mack J."/>
            <person name="Leple J.C."/>
            <person name="Locascio P."/>
            <person name="Lou Y."/>
            <person name="Lucas S."/>
            <person name="Martin F."/>
            <person name="Montanini B."/>
            <person name="Napoli C."/>
            <person name="Nelson D.R."/>
            <person name="Nelson C."/>
            <person name="Nieminen K."/>
            <person name="Nilsson O."/>
            <person name="Pereda V."/>
            <person name="Peter G."/>
            <person name="Philippe R."/>
            <person name="Pilate G."/>
            <person name="Poliakov A."/>
            <person name="Razumovskaya J."/>
            <person name="Richardson P."/>
            <person name="Rinaldi C."/>
            <person name="Ritland K."/>
            <person name="Rouze P."/>
            <person name="Ryaboy D."/>
            <person name="Schmutz J."/>
            <person name="Schrader J."/>
            <person name="Segerman B."/>
            <person name="Shin H."/>
            <person name="Siddiqui A."/>
            <person name="Sterky F."/>
            <person name="Terry A."/>
            <person name="Tsai C.J."/>
            <person name="Uberbacher E."/>
            <person name="Unneberg P."/>
            <person name="Vahala J."/>
            <person name="Wall K."/>
            <person name="Wessler S."/>
            <person name="Yang G."/>
            <person name="Yin T."/>
            <person name="Douglas C."/>
            <person name="Marra M."/>
            <person name="Sandberg G."/>
            <person name="Van de Peer Y."/>
            <person name="Rokhsar D."/>
        </authorList>
    </citation>
    <scope>NUCLEOTIDE SEQUENCE [LARGE SCALE GENOMIC DNA]</scope>
    <source>
        <strain evidence="23">cv. Nisqually</strain>
    </source>
</reference>
<protein>
    <recommendedName>
        <fullName evidence="15">Receptor-like serine/threonine-protein kinase</fullName>
        <ecNumber evidence="15">2.7.11.1</ecNumber>
    </recommendedName>
</protein>
<dbReference type="SMART" id="SM00108">
    <property type="entry name" value="B_lectin"/>
    <property type="match status" value="1"/>
</dbReference>
<dbReference type="EC" id="2.7.11.1" evidence="15"/>
<evidence type="ECO:0000256" key="17">
    <source>
        <dbReference type="SAM" id="Phobius"/>
    </source>
</evidence>
<evidence type="ECO:0000313" key="23">
    <source>
        <dbReference type="Proteomes" id="UP000006729"/>
    </source>
</evidence>
<dbReference type="GO" id="GO:0004674">
    <property type="term" value="F:protein serine/threonine kinase activity"/>
    <property type="evidence" value="ECO:0000318"/>
    <property type="project" value="GO_Central"/>
</dbReference>
<feature type="domain" description="Protein kinase" evidence="19">
    <location>
        <begin position="500"/>
        <end position="786"/>
    </location>
</feature>
<evidence type="ECO:0000256" key="3">
    <source>
        <dbReference type="ARBA" id="ARBA00022679"/>
    </source>
</evidence>
<evidence type="ECO:0000256" key="12">
    <source>
        <dbReference type="ARBA" id="ARBA00023180"/>
    </source>
</evidence>
<dbReference type="ExpressionAtlas" id="A0A2K1YJC0">
    <property type="expression patterns" value="baseline and differential"/>
</dbReference>
<dbReference type="GO" id="GO:0048544">
    <property type="term" value="P:recognition of pollen"/>
    <property type="evidence" value="ECO:0007669"/>
    <property type="project" value="InterPro"/>
</dbReference>
<feature type="signal peptide" evidence="18">
    <location>
        <begin position="1"/>
        <end position="20"/>
    </location>
</feature>
<dbReference type="PROSITE" id="PS50927">
    <property type="entry name" value="BULB_LECTIN"/>
    <property type="match status" value="1"/>
</dbReference>
<dbReference type="SUPFAM" id="SSF56112">
    <property type="entry name" value="Protein kinase-like (PK-like)"/>
    <property type="match status" value="1"/>
</dbReference>
<keyword evidence="9 17" id="KW-1133">Transmembrane helix</keyword>
<evidence type="ECO:0000256" key="6">
    <source>
        <dbReference type="ARBA" id="ARBA00022741"/>
    </source>
</evidence>
<dbReference type="CDD" id="cd00028">
    <property type="entry name" value="B_lectin"/>
    <property type="match status" value="1"/>
</dbReference>
<evidence type="ECO:0000256" key="13">
    <source>
        <dbReference type="ARBA" id="ARBA00047899"/>
    </source>
</evidence>
<keyword evidence="6 15" id="KW-0547">Nucleotide-binding</keyword>
<keyword evidence="7 15" id="KW-0418">Kinase</keyword>
<sequence>MESLPFFIFFSTLFIQSLHFLSFSADIITPDLPVKDGQTLISVSQSFELGFFSPGTSKYRYVGIWYKKSPETVVWVANRNNPLTDHFGVLTIDNRGNLVLLDQIKNIIWSSKSSSIIAGPVAQLLDSGNLVVRDNGSSRNTESYRWQSFDQPSDTLLPGMKLGWNLKTGQERYLYTWRSISDPSPGDFTYRLDIHGLPQLFIVVGSVKKVRSGPWNGIFFGGTPKVHNSVFEPILVRNEDEIYYTYRLLNNSVCSRLTLNQSGAVERLVMYGQNSGWTTIYSVPVDTCENYGQCGANGICRTRTSPICECLKGFKSIPEEELDIQNFYGSRKCETRLTLDCQSGEGFLKLPGVKLPDLLEFRLNESMNLKECEAECFKNCSCSAFATTNLSGGGDGSGCLMWFGNLIDIREQSGSTIGQDIHIRVPASELEMARSSKRKKMLKTALVASMSALLGIFVSGLVLCISWRKIKRKVGMDRRKEGMEAPLFDLDTIATATNNFAPDSIIGAGGFGSVYKGKLLTGQEIAVKKLSMNSGQGVEEFRNEVVLIAKLQHRNLVGLLGSCIHREERMLIYEYMPNKSLDYFIFDHERSALLGWQERFVIILGIARGLLYLHQDSKLQIVHRDLKPSNVLLDSNLIPKISDFGLARISGDDGKETKTRRVIGTYGYMAPEYAIDGKFSVKSDVFSLGVLLLEIISGKKNRGFVHPDHHHHLLGHAWLMWNEGRASELIDTGLEDTSGKSQLLRCIQVGLLCVQKLPEDRPVMSTVVFMLANEGAVLPQPKQPGFFIERGSVSEATSRNEDSYSTNEANITILEAR</sequence>
<dbReference type="Pfam" id="PF11883">
    <property type="entry name" value="DUF3403"/>
    <property type="match status" value="1"/>
</dbReference>
<dbReference type="InterPro" id="IPR024171">
    <property type="entry name" value="SRK-like_kinase"/>
</dbReference>
<dbReference type="InterPro" id="IPR000858">
    <property type="entry name" value="S_locus_glycoprot_dom"/>
</dbReference>
<dbReference type="PROSITE" id="PS00107">
    <property type="entry name" value="PROTEIN_KINASE_ATP"/>
    <property type="match status" value="1"/>
</dbReference>
<dbReference type="CDD" id="cd14066">
    <property type="entry name" value="STKc_IRAK"/>
    <property type="match status" value="1"/>
</dbReference>
<keyword evidence="2 15" id="KW-0723">Serine/threonine-protein kinase</keyword>
<dbReference type="GO" id="GO:0005886">
    <property type="term" value="C:plasma membrane"/>
    <property type="evidence" value="ECO:0000318"/>
    <property type="project" value="GO_Central"/>
</dbReference>
<evidence type="ECO:0000256" key="10">
    <source>
        <dbReference type="ARBA" id="ARBA00023136"/>
    </source>
</evidence>
<gene>
    <name evidence="22" type="ORF">POPTR_011G125200</name>
</gene>
<dbReference type="PIRSF" id="PIRSF000641">
    <property type="entry name" value="SRK"/>
    <property type="match status" value="1"/>
</dbReference>
<evidence type="ECO:0000256" key="4">
    <source>
        <dbReference type="ARBA" id="ARBA00022692"/>
    </source>
</evidence>
<dbReference type="Pfam" id="PF07714">
    <property type="entry name" value="PK_Tyr_Ser-Thr"/>
    <property type="match status" value="1"/>
</dbReference>
<dbReference type="EMBL" id="CM009300">
    <property type="protein sequence ID" value="PNT13118.1"/>
    <property type="molecule type" value="Genomic_DNA"/>
</dbReference>
<dbReference type="InterPro" id="IPR001245">
    <property type="entry name" value="Ser-Thr/Tyr_kinase_cat_dom"/>
</dbReference>
<evidence type="ECO:0000256" key="14">
    <source>
        <dbReference type="ARBA" id="ARBA00048679"/>
    </source>
</evidence>
<dbReference type="GO" id="GO:0006955">
    <property type="term" value="P:immune response"/>
    <property type="evidence" value="ECO:0000318"/>
    <property type="project" value="GO_Central"/>
</dbReference>
<dbReference type="Pfam" id="PF08276">
    <property type="entry name" value="PAN_2"/>
    <property type="match status" value="1"/>
</dbReference>
<dbReference type="InterPro" id="IPR036426">
    <property type="entry name" value="Bulb-type_lectin_dom_sf"/>
</dbReference>
<evidence type="ECO:0000256" key="16">
    <source>
        <dbReference type="PROSITE-ProRule" id="PRU10141"/>
    </source>
</evidence>
<dbReference type="InterPro" id="IPR008271">
    <property type="entry name" value="Ser/Thr_kinase_AS"/>
</dbReference>
<dbReference type="PANTHER" id="PTHR32444:SF118">
    <property type="entry name" value="OS09G0551150 PROTEIN"/>
    <property type="match status" value="1"/>
</dbReference>
<evidence type="ECO:0000256" key="7">
    <source>
        <dbReference type="ARBA" id="ARBA00022777"/>
    </source>
</evidence>
<dbReference type="GO" id="GO:0005524">
    <property type="term" value="F:ATP binding"/>
    <property type="evidence" value="ECO:0007669"/>
    <property type="project" value="UniProtKB-UniRule"/>
</dbReference>
<dbReference type="PROSITE" id="PS50011">
    <property type="entry name" value="PROTEIN_KINASE_DOM"/>
    <property type="match status" value="1"/>
</dbReference>
<dbReference type="SUPFAM" id="SSF51110">
    <property type="entry name" value="alpha-D-mannose-specific plant lectins"/>
    <property type="match status" value="1"/>
</dbReference>
<comment type="catalytic activity">
    <reaction evidence="14 15">
        <text>L-seryl-[protein] + ATP = O-phospho-L-seryl-[protein] + ADP + H(+)</text>
        <dbReference type="Rhea" id="RHEA:17989"/>
        <dbReference type="Rhea" id="RHEA-COMP:9863"/>
        <dbReference type="Rhea" id="RHEA-COMP:11604"/>
        <dbReference type="ChEBI" id="CHEBI:15378"/>
        <dbReference type="ChEBI" id="CHEBI:29999"/>
        <dbReference type="ChEBI" id="CHEBI:30616"/>
        <dbReference type="ChEBI" id="CHEBI:83421"/>
        <dbReference type="ChEBI" id="CHEBI:456216"/>
        <dbReference type="EC" id="2.7.11.1"/>
    </reaction>
</comment>
<dbReference type="FunFam" id="3.30.200.20:FF:000195">
    <property type="entry name" value="G-type lectin S-receptor-like serine/threonine-protein kinase"/>
    <property type="match status" value="1"/>
</dbReference>
<organism evidence="22 23">
    <name type="scientific">Populus trichocarpa</name>
    <name type="common">Western balsam poplar</name>
    <name type="synonym">Populus balsamifera subsp. trichocarpa</name>
    <dbReference type="NCBI Taxonomy" id="3694"/>
    <lineage>
        <taxon>Eukaryota</taxon>
        <taxon>Viridiplantae</taxon>
        <taxon>Streptophyta</taxon>
        <taxon>Embryophyta</taxon>
        <taxon>Tracheophyta</taxon>
        <taxon>Spermatophyta</taxon>
        <taxon>Magnoliopsida</taxon>
        <taxon>eudicotyledons</taxon>
        <taxon>Gunneridae</taxon>
        <taxon>Pentapetalae</taxon>
        <taxon>rosids</taxon>
        <taxon>fabids</taxon>
        <taxon>Malpighiales</taxon>
        <taxon>Salicaceae</taxon>
        <taxon>Saliceae</taxon>
        <taxon>Populus</taxon>
    </lineage>
</organism>
<dbReference type="GO" id="GO:0106310">
    <property type="term" value="F:protein serine kinase activity"/>
    <property type="evidence" value="ECO:0007669"/>
    <property type="project" value="RHEA"/>
</dbReference>
<dbReference type="GO" id="GO:0007165">
    <property type="term" value="P:signal transduction"/>
    <property type="evidence" value="ECO:0000318"/>
    <property type="project" value="GO_Central"/>
</dbReference>
<keyword evidence="11" id="KW-1015">Disulfide bond</keyword>
<comment type="catalytic activity">
    <reaction evidence="13 15">
        <text>L-threonyl-[protein] + ATP = O-phospho-L-threonyl-[protein] + ADP + H(+)</text>
        <dbReference type="Rhea" id="RHEA:46608"/>
        <dbReference type="Rhea" id="RHEA-COMP:11060"/>
        <dbReference type="Rhea" id="RHEA-COMP:11605"/>
        <dbReference type="ChEBI" id="CHEBI:15378"/>
        <dbReference type="ChEBI" id="CHEBI:30013"/>
        <dbReference type="ChEBI" id="CHEBI:30616"/>
        <dbReference type="ChEBI" id="CHEBI:61977"/>
        <dbReference type="ChEBI" id="CHEBI:456216"/>
        <dbReference type="EC" id="2.7.11.1"/>
    </reaction>
</comment>
<comment type="subcellular location">
    <subcellularLocation>
        <location evidence="1">Membrane</location>
        <topology evidence="1">Single-pass type I membrane protein</topology>
    </subcellularLocation>
</comment>
<evidence type="ECO:0000256" key="5">
    <source>
        <dbReference type="ARBA" id="ARBA00022729"/>
    </source>
</evidence>
<dbReference type="Pfam" id="PF00954">
    <property type="entry name" value="S_locus_glycop"/>
    <property type="match status" value="1"/>
</dbReference>
<evidence type="ECO:0000256" key="2">
    <source>
        <dbReference type="ARBA" id="ARBA00022527"/>
    </source>
</evidence>
<keyword evidence="12" id="KW-0325">Glycoprotein</keyword>
<dbReference type="InterPro" id="IPR001480">
    <property type="entry name" value="Bulb-type_lectin_dom"/>
</dbReference>
<dbReference type="Gene3D" id="2.90.10.10">
    <property type="entry name" value="Bulb-type lectin domain"/>
    <property type="match status" value="1"/>
</dbReference>
<evidence type="ECO:0000313" key="22">
    <source>
        <dbReference type="EMBL" id="PNT13118.1"/>
    </source>
</evidence>
<keyword evidence="4 17" id="KW-0812">Transmembrane</keyword>
<evidence type="ECO:0000256" key="11">
    <source>
        <dbReference type="ARBA" id="ARBA00023157"/>
    </source>
</evidence>
<dbReference type="InParanoid" id="A0A2K1YJC0"/>
<accession>A0A2K1YJC0</accession>
<dbReference type="Gene3D" id="3.30.200.20">
    <property type="entry name" value="Phosphorylase Kinase, domain 1"/>
    <property type="match status" value="1"/>
</dbReference>
<feature type="domain" description="Bulb-type lectin" evidence="20">
    <location>
        <begin position="25"/>
        <end position="145"/>
    </location>
</feature>
<feature type="chain" id="PRO_5014459108" description="Receptor-like serine/threonine-protein kinase" evidence="18">
    <location>
        <begin position="21"/>
        <end position="817"/>
    </location>
</feature>
<evidence type="ECO:0000256" key="18">
    <source>
        <dbReference type="SAM" id="SignalP"/>
    </source>
</evidence>
<dbReference type="PROSITE" id="PS00108">
    <property type="entry name" value="PROTEIN_KINASE_ST"/>
    <property type="match status" value="1"/>
</dbReference>
<feature type="domain" description="Apple" evidence="21">
    <location>
        <begin position="341"/>
        <end position="426"/>
    </location>
</feature>
<evidence type="ECO:0000256" key="9">
    <source>
        <dbReference type="ARBA" id="ARBA00022989"/>
    </source>
</evidence>
<dbReference type="Proteomes" id="UP000006729">
    <property type="component" value="Chromosome 11"/>
</dbReference>